<dbReference type="Proteomes" id="UP001590951">
    <property type="component" value="Unassembled WGS sequence"/>
</dbReference>
<evidence type="ECO:0000313" key="1">
    <source>
        <dbReference type="EMBL" id="KAL2050252.1"/>
    </source>
</evidence>
<organism evidence="1 2">
    <name type="scientific">Lepraria finkii</name>
    <dbReference type="NCBI Taxonomy" id="1340010"/>
    <lineage>
        <taxon>Eukaryota</taxon>
        <taxon>Fungi</taxon>
        <taxon>Dikarya</taxon>
        <taxon>Ascomycota</taxon>
        <taxon>Pezizomycotina</taxon>
        <taxon>Lecanoromycetes</taxon>
        <taxon>OSLEUM clade</taxon>
        <taxon>Lecanoromycetidae</taxon>
        <taxon>Lecanorales</taxon>
        <taxon>Lecanorineae</taxon>
        <taxon>Stereocaulaceae</taxon>
        <taxon>Lepraria</taxon>
    </lineage>
</organism>
<keyword evidence="2" id="KW-1185">Reference proteome</keyword>
<sequence>MVMQESVAYVPAGHGDGGASNGLMQVQQTSSGTPASCYNAAVNACPYTTILEMIQDGIFGLAGSTNPQAPGIAYRLPVEGGDIARPIRGYNTGSTIDSNDLVHILATDPTTGKKCFAGTQAYVSDVANRMTGARVGLPNTPTCNLVTTPNNYVADASRSAGTTQ</sequence>
<name>A0ABR4AZ78_9LECA</name>
<accession>A0ABR4AZ78</accession>
<evidence type="ECO:0000313" key="2">
    <source>
        <dbReference type="Proteomes" id="UP001590951"/>
    </source>
</evidence>
<comment type="caution">
    <text evidence="1">The sequence shown here is derived from an EMBL/GenBank/DDBJ whole genome shotgun (WGS) entry which is preliminary data.</text>
</comment>
<reference evidence="1 2" key="1">
    <citation type="submission" date="2024-09" db="EMBL/GenBank/DDBJ databases">
        <title>Rethinking Asexuality: The Enigmatic Case of Functional Sexual Genes in Lepraria (Stereocaulaceae).</title>
        <authorList>
            <person name="Doellman M."/>
            <person name="Sun Y."/>
            <person name="Barcenas-Pena A."/>
            <person name="Lumbsch H.T."/>
            <person name="Grewe F."/>
        </authorList>
    </citation>
    <scope>NUCLEOTIDE SEQUENCE [LARGE SCALE GENOMIC DNA]</scope>
    <source>
        <strain evidence="1 2">Grewe 0041</strain>
    </source>
</reference>
<gene>
    <name evidence="1" type="ORF">ABVK25_009479</name>
</gene>
<proteinExistence type="predicted"/>
<protein>
    <submittedName>
        <fullName evidence="1">Uncharacterized protein</fullName>
    </submittedName>
</protein>
<dbReference type="EMBL" id="JBHFEH010000050">
    <property type="protein sequence ID" value="KAL2050252.1"/>
    <property type="molecule type" value="Genomic_DNA"/>
</dbReference>